<name>A0AAF3J2X9_9BILA</name>
<proteinExistence type="inferred from homology"/>
<evidence type="ECO:0000313" key="4">
    <source>
        <dbReference type="WBParaSite" id="MBELARI_LOCUS12893"/>
    </source>
</evidence>
<comment type="similarity">
    <text evidence="1">Belongs to the peptidase S10 family.</text>
</comment>
<dbReference type="InterPro" id="IPR001563">
    <property type="entry name" value="Peptidase_S10"/>
</dbReference>
<sequence length="125" mass="14321">MLLFTITFAFLGLIVPFLITNFPDQRVNFNQYSGFYSVGVNGDCQLHYRFLEPQNSPRINPVANGRTRMFRLIHATHRVWTFLYFNALLALQANADEETLKSNLFAWNRNSSVLVFEAPAGVGFL</sequence>
<dbReference type="SUPFAM" id="SSF53474">
    <property type="entry name" value="alpha/beta-Hydrolases"/>
    <property type="match status" value="1"/>
</dbReference>
<evidence type="ECO:0000256" key="1">
    <source>
        <dbReference type="ARBA" id="ARBA00009431"/>
    </source>
</evidence>
<feature type="chain" id="PRO_5041856474" evidence="2">
    <location>
        <begin position="17"/>
        <end position="125"/>
    </location>
</feature>
<dbReference type="GO" id="GO:0006508">
    <property type="term" value="P:proteolysis"/>
    <property type="evidence" value="ECO:0007669"/>
    <property type="project" value="InterPro"/>
</dbReference>
<protein>
    <submittedName>
        <fullName evidence="4 5">Uncharacterized protein</fullName>
    </submittedName>
</protein>
<evidence type="ECO:0000313" key="5">
    <source>
        <dbReference type="WBParaSite" id="MBELARI_LOCUS3054"/>
    </source>
</evidence>
<dbReference type="InterPro" id="IPR029058">
    <property type="entry name" value="AB_hydrolase_fold"/>
</dbReference>
<organism evidence="3 4">
    <name type="scientific">Mesorhabditis belari</name>
    <dbReference type="NCBI Taxonomy" id="2138241"/>
    <lineage>
        <taxon>Eukaryota</taxon>
        <taxon>Metazoa</taxon>
        <taxon>Ecdysozoa</taxon>
        <taxon>Nematoda</taxon>
        <taxon>Chromadorea</taxon>
        <taxon>Rhabditida</taxon>
        <taxon>Rhabditina</taxon>
        <taxon>Rhabditomorpha</taxon>
        <taxon>Rhabditoidea</taxon>
        <taxon>Rhabditidae</taxon>
        <taxon>Mesorhabditinae</taxon>
        <taxon>Mesorhabditis</taxon>
    </lineage>
</organism>
<evidence type="ECO:0000256" key="2">
    <source>
        <dbReference type="SAM" id="SignalP"/>
    </source>
</evidence>
<dbReference type="Gene3D" id="3.40.50.1820">
    <property type="entry name" value="alpha/beta hydrolase"/>
    <property type="match status" value="1"/>
</dbReference>
<dbReference type="WBParaSite" id="MBELARI_LOCUS12893">
    <property type="protein sequence ID" value="MBELARI_LOCUS12893"/>
    <property type="gene ID" value="MBELARI_LOCUS12893"/>
</dbReference>
<dbReference type="GO" id="GO:0004185">
    <property type="term" value="F:serine-type carboxypeptidase activity"/>
    <property type="evidence" value="ECO:0007669"/>
    <property type="project" value="InterPro"/>
</dbReference>
<dbReference type="Proteomes" id="UP000887575">
    <property type="component" value="Unassembled WGS sequence"/>
</dbReference>
<dbReference type="WBParaSite" id="MBELARI_LOCUS3054">
    <property type="protein sequence ID" value="MBELARI_LOCUS3054"/>
    <property type="gene ID" value="MBELARI_LOCUS3054"/>
</dbReference>
<accession>A0AAF3J2X9</accession>
<dbReference type="AlphaFoldDB" id="A0AAF3J2X9"/>
<reference evidence="4 5" key="1">
    <citation type="submission" date="2024-02" db="UniProtKB">
        <authorList>
            <consortium name="WormBaseParasite"/>
        </authorList>
    </citation>
    <scope>IDENTIFICATION</scope>
</reference>
<dbReference type="Pfam" id="PF00450">
    <property type="entry name" value="Peptidase_S10"/>
    <property type="match status" value="1"/>
</dbReference>
<keyword evidence="3" id="KW-1185">Reference proteome</keyword>
<evidence type="ECO:0000313" key="3">
    <source>
        <dbReference type="Proteomes" id="UP000887575"/>
    </source>
</evidence>
<feature type="signal peptide" evidence="2">
    <location>
        <begin position="1"/>
        <end position="16"/>
    </location>
</feature>
<keyword evidence="2" id="KW-0732">Signal</keyword>